<organism evidence="2">
    <name type="scientific">bioreactor metagenome</name>
    <dbReference type="NCBI Taxonomy" id="1076179"/>
    <lineage>
        <taxon>unclassified sequences</taxon>
        <taxon>metagenomes</taxon>
        <taxon>ecological metagenomes</taxon>
    </lineage>
</organism>
<evidence type="ECO:0000313" key="2">
    <source>
        <dbReference type="EMBL" id="MPM73588.1"/>
    </source>
</evidence>
<feature type="compositionally biased region" description="Low complexity" evidence="1">
    <location>
        <begin position="62"/>
        <end position="71"/>
    </location>
</feature>
<gene>
    <name evidence="2" type="ORF">SDC9_120570</name>
</gene>
<reference evidence="2" key="1">
    <citation type="submission" date="2019-08" db="EMBL/GenBank/DDBJ databases">
        <authorList>
            <person name="Kucharzyk K."/>
            <person name="Murdoch R.W."/>
            <person name="Higgins S."/>
            <person name="Loffler F."/>
        </authorList>
    </citation>
    <scope>NUCLEOTIDE SEQUENCE</scope>
</reference>
<dbReference type="EMBL" id="VSSQ01025456">
    <property type="protein sequence ID" value="MPM73588.1"/>
    <property type="molecule type" value="Genomic_DNA"/>
</dbReference>
<sequence length="80" mass="8183">MFAQLVLGGAVQQVAVRRDDVARVGGGQLFVRAGADHHQGEPGRIAGLAQARAGEGVVRQTADPADPQRPAADSDDAADP</sequence>
<comment type="caution">
    <text evidence="2">The sequence shown here is derived from an EMBL/GenBank/DDBJ whole genome shotgun (WGS) entry which is preliminary data.</text>
</comment>
<accession>A0A645C7Z3</accession>
<proteinExistence type="predicted"/>
<protein>
    <submittedName>
        <fullName evidence="2">Uncharacterized protein</fullName>
    </submittedName>
</protein>
<dbReference type="AlphaFoldDB" id="A0A645C7Z3"/>
<evidence type="ECO:0000256" key="1">
    <source>
        <dbReference type="SAM" id="MobiDB-lite"/>
    </source>
</evidence>
<name>A0A645C7Z3_9ZZZZ</name>
<feature type="region of interest" description="Disordered" evidence="1">
    <location>
        <begin position="50"/>
        <end position="80"/>
    </location>
</feature>